<protein>
    <submittedName>
        <fullName evidence="1">Large terminase protein</fullName>
    </submittedName>
</protein>
<reference evidence="1" key="1">
    <citation type="journal article" date="2021" name="Proc. Natl. Acad. Sci. U.S.A.">
        <title>A Catalog of Tens of Thousands of Viruses from Human Metagenomes Reveals Hidden Associations with Chronic Diseases.</title>
        <authorList>
            <person name="Tisza M.J."/>
            <person name="Buck C.B."/>
        </authorList>
    </citation>
    <scope>NUCLEOTIDE SEQUENCE</scope>
    <source>
        <strain evidence="1">CtCo31</strain>
    </source>
</reference>
<accession>A0A8S5ULZ0</accession>
<proteinExistence type="predicted"/>
<evidence type="ECO:0000313" key="1">
    <source>
        <dbReference type="EMBL" id="DAF95436.1"/>
    </source>
</evidence>
<dbReference type="EMBL" id="BK016109">
    <property type="protein sequence ID" value="DAF95436.1"/>
    <property type="molecule type" value="Genomic_DNA"/>
</dbReference>
<name>A0A8S5ULZ0_9CAUD</name>
<sequence length="30" mass="3501">MAVEVLDRTKQIIEFLPEFLQPGIVEWNKG</sequence>
<organism evidence="1">
    <name type="scientific">Myoviridae sp. ctCo31</name>
    <dbReference type="NCBI Taxonomy" id="2825053"/>
    <lineage>
        <taxon>Viruses</taxon>
        <taxon>Duplodnaviria</taxon>
        <taxon>Heunggongvirae</taxon>
        <taxon>Uroviricota</taxon>
        <taxon>Caudoviricetes</taxon>
    </lineage>
</organism>